<proteinExistence type="predicted"/>
<organism evidence="2 3">
    <name type="scientific">Reticulomyxa filosa</name>
    <dbReference type="NCBI Taxonomy" id="46433"/>
    <lineage>
        <taxon>Eukaryota</taxon>
        <taxon>Sar</taxon>
        <taxon>Rhizaria</taxon>
        <taxon>Retaria</taxon>
        <taxon>Foraminifera</taxon>
        <taxon>Monothalamids</taxon>
        <taxon>Reticulomyxidae</taxon>
        <taxon>Reticulomyxa</taxon>
    </lineage>
</organism>
<feature type="non-terminal residue" evidence="2">
    <location>
        <position position="491"/>
    </location>
</feature>
<feature type="compositionally biased region" description="Low complexity" evidence="1">
    <location>
        <begin position="142"/>
        <end position="166"/>
    </location>
</feature>
<dbReference type="EMBL" id="ASPP01005780">
    <property type="protein sequence ID" value="ETO29891.1"/>
    <property type="molecule type" value="Genomic_DNA"/>
</dbReference>
<gene>
    <name evidence="2" type="ORF">RFI_07222</name>
</gene>
<feature type="compositionally biased region" description="Basic and acidic residues" evidence="1">
    <location>
        <begin position="463"/>
        <end position="491"/>
    </location>
</feature>
<dbReference type="Proteomes" id="UP000023152">
    <property type="component" value="Unassembled WGS sequence"/>
</dbReference>
<feature type="region of interest" description="Disordered" evidence="1">
    <location>
        <begin position="142"/>
        <end position="208"/>
    </location>
</feature>
<feature type="region of interest" description="Disordered" evidence="1">
    <location>
        <begin position="452"/>
        <end position="491"/>
    </location>
</feature>
<dbReference type="AlphaFoldDB" id="X6NV77"/>
<sequence>MSSITTSASVSVISVNNNMANSTLTRPQSLGEPAGTPTSQSFASFHHGTNNAHTASSNALPQILEYQAKTFSAENQRLGMITSNEMESSEKASITQSKNEASAILPTNNKNDNGMTVNNLSQTPMPTVTTATATVITTSTNTSTSAVPVMSSNNNTNTNVEPNSSKSKGKSKNKKKHERTHPNQMLDQKNKSHRTQKQVNGGTGLVSGNTPKAVVDSMFFNRGKGIVNSKKNSNLKRLSTTTLFSNASNTSPVVSTTNLISDVQVSAVSYLSLCLYFFFFWNEQCHICNAPLFKKSTSPRATEEPAAESDETTSLVTREHAFPPMQKFASQKVLRSSTPMQRATTITQGTSTKGGHHTSKQQRKEMAADVSRITTSNKSASHSNNKKTKSKANTTTTTATTTITATATATTMMTTTNAAAVTTTTIATPTTTATATAIATTTTTATAMATTISPAETGNAMNIDRKVTSETEKEKEKMTQRLNKEGANESA</sequence>
<comment type="caution">
    <text evidence="2">The sequence shown here is derived from an EMBL/GenBank/DDBJ whole genome shotgun (WGS) entry which is preliminary data.</text>
</comment>
<feature type="compositionally biased region" description="Low complexity" evidence="1">
    <location>
        <begin position="374"/>
        <end position="383"/>
    </location>
</feature>
<keyword evidence="3" id="KW-1185">Reference proteome</keyword>
<evidence type="ECO:0000313" key="3">
    <source>
        <dbReference type="Proteomes" id="UP000023152"/>
    </source>
</evidence>
<feature type="compositionally biased region" description="Basic residues" evidence="1">
    <location>
        <begin position="167"/>
        <end position="179"/>
    </location>
</feature>
<feature type="region of interest" description="Disordered" evidence="1">
    <location>
        <begin position="23"/>
        <end position="54"/>
    </location>
</feature>
<feature type="compositionally biased region" description="Polar residues" evidence="1">
    <location>
        <begin position="333"/>
        <end position="353"/>
    </location>
</feature>
<reference evidence="2 3" key="1">
    <citation type="journal article" date="2013" name="Curr. Biol.">
        <title>The Genome of the Foraminiferan Reticulomyxa filosa.</title>
        <authorList>
            <person name="Glockner G."/>
            <person name="Hulsmann N."/>
            <person name="Schleicher M."/>
            <person name="Noegel A.A."/>
            <person name="Eichinger L."/>
            <person name="Gallinger C."/>
            <person name="Pawlowski J."/>
            <person name="Sierra R."/>
            <person name="Euteneuer U."/>
            <person name="Pillet L."/>
            <person name="Moustafa A."/>
            <person name="Platzer M."/>
            <person name="Groth M."/>
            <person name="Szafranski K."/>
            <person name="Schliwa M."/>
        </authorList>
    </citation>
    <scope>NUCLEOTIDE SEQUENCE [LARGE SCALE GENOMIC DNA]</scope>
</reference>
<protein>
    <submittedName>
        <fullName evidence="2">Uncharacterized protein</fullName>
    </submittedName>
</protein>
<feature type="region of interest" description="Disordered" evidence="1">
    <location>
        <begin position="329"/>
        <end position="394"/>
    </location>
</feature>
<name>X6NV77_RETFI</name>
<evidence type="ECO:0000256" key="1">
    <source>
        <dbReference type="SAM" id="MobiDB-lite"/>
    </source>
</evidence>
<evidence type="ECO:0000313" key="2">
    <source>
        <dbReference type="EMBL" id="ETO29891.1"/>
    </source>
</evidence>
<feature type="region of interest" description="Disordered" evidence="1">
    <location>
        <begin position="85"/>
        <end position="114"/>
    </location>
</feature>
<accession>X6NV77</accession>
<feature type="compositionally biased region" description="Polar residues" evidence="1">
    <location>
        <begin position="36"/>
        <end position="54"/>
    </location>
</feature>